<evidence type="ECO:0000256" key="1">
    <source>
        <dbReference type="SAM" id="MobiDB-lite"/>
    </source>
</evidence>
<dbReference type="GO" id="GO:0005737">
    <property type="term" value="C:cytoplasm"/>
    <property type="evidence" value="ECO:0007669"/>
    <property type="project" value="TreeGrafter"/>
</dbReference>
<gene>
    <name evidence="2" type="ORF">PHYPSEUDO_009717</name>
</gene>
<dbReference type="AlphaFoldDB" id="A0A8T1VCE2"/>
<sequence length="106" mass="11311">MEVESTLKSDEEQAELLLDSMLAQRRSMDPSTGLELPRALLPGPSSSRSGGSILRDKTRMGKLYNDPNTFVRPSPSPSCGTLGGVAQDTNGIVLLCEAAGCSDRDR</sequence>
<evidence type="ECO:0000313" key="3">
    <source>
        <dbReference type="Proteomes" id="UP000694044"/>
    </source>
</evidence>
<dbReference type="PANTHER" id="PTHR23408">
    <property type="entry name" value="METHYLMALONYL-COA MUTASE"/>
    <property type="match status" value="1"/>
</dbReference>
<organism evidence="2 3">
    <name type="scientific">Phytophthora pseudosyringae</name>
    <dbReference type="NCBI Taxonomy" id="221518"/>
    <lineage>
        <taxon>Eukaryota</taxon>
        <taxon>Sar</taxon>
        <taxon>Stramenopiles</taxon>
        <taxon>Oomycota</taxon>
        <taxon>Peronosporomycetes</taxon>
        <taxon>Peronosporales</taxon>
        <taxon>Peronosporaceae</taxon>
        <taxon>Phytophthora</taxon>
    </lineage>
</organism>
<keyword evidence="3" id="KW-1185">Reference proteome</keyword>
<proteinExistence type="predicted"/>
<evidence type="ECO:0000313" key="2">
    <source>
        <dbReference type="EMBL" id="KAG7378741.1"/>
    </source>
</evidence>
<dbReference type="EMBL" id="JAGDFM010000400">
    <property type="protein sequence ID" value="KAG7378741.1"/>
    <property type="molecule type" value="Genomic_DNA"/>
</dbReference>
<feature type="compositionally biased region" description="Low complexity" evidence="1">
    <location>
        <begin position="36"/>
        <end position="53"/>
    </location>
</feature>
<protein>
    <submittedName>
        <fullName evidence="2">Uncharacterized protein</fullName>
    </submittedName>
</protein>
<reference evidence="2" key="1">
    <citation type="submission" date="2021-02" db="EMBL/GenBank/DDBJ databases">
        <authorList>
            <person name="Palmer J.M."/>
        </authorList>
    </citation>
    <scope>NUCLEOTIDE SEQUENCE</scope>
    <source>
        <strain evidence="2">SCRP734</strain>
    </source>
</reference>
<name>A0A8T1VCE2_9STRA</name>
<accession>A0A8T1VCE2</accession>
<dbReference type="GO" id="GO:0003924">
    <property type="term" value="F:GTPase activity"/>
    <property type="evidence" value="ECO:0007669"/>
    <property type="project" value="InterPro"/>
</dbReference>
<dbReference type="PANTHER" id="PTHR23408:SF3">
    <property type="entry name" value="METHYLMALONIC ACIDURIA TYPE A PROTEIN, MITOCHONDRIAL"/>
    <property type="match status" value="1"/>
</dbReference>
<dbReference type="GO" id="GO:0005525">
    <property type="term" value="F:GTP binding"/>
    <property type="evidence" value="ECO:0007669"/>
    <property type="project" value="InterPro"/>
</dbReference>
<dbReference type="OrthoDB" id="1476984at2759"/>
<feature type="region of interest" description="Disordered" evidence="1">
    <location>
        <begin position="28"/>
        <end position="59"/>
    </location>
</feature>
<comment type="caution">
    <text evidence="2">The sequence shown here is derived from an EMBL/GenBank/DDBJ whole genome shotgun (WGS) entry which is preliminary data.</text>
</comment>
<dbReference type="Pfam" id="PF03308">
    <property type="entry name" value="MeaB"/>
    <property type="match status" value="1"/>
</dbReference>
<dbReference type="Proteomes" id="UP000694044">
    <property type="component" value="Unassembled WGS sequence"/>
</dbReference>
<dbReference type="InterPro" id="IPR005129">
    <property type="entry name" value="GTPase_ArgK"/>
</dbReference>